<gene>
    <name evidence="7" type="ORF">SCHPADRAFT_89041</name>
</gene>
<dbReference type="PANTHER" id="PTHR12713:SF11">
    <property type="entry name" value="V-TYPE PROTON ATPASE SUBUNIT G"/>
    <property type="match status" value="1"/>
</dbReference>
<comment type="similarity">
    <text evidence="1 5">Belongs to the V-ATPase G subunit family.</text>
</comment>
<evidence type="ECO:0000313" key="8">
    <source>
        <dbReference type="Proteomes" id="UP000053477"/>
    </source>
</evidence>
<dbReference type="GO" id="GO:0000221">
    <property type="term" value="C:vacuolar proton-transporting V-type ATPase, V1 domain"/>
    <property type="evidence" value="ECO:0007669"/>
    <property type="project" value="TreeGrafter"/>
</dbReference>
<protein>
    <recommendedName>
        <fullName evidence="5">V-type proton ATPase subunit G</fullName>
    </recommendedName>
</protein>
<dbReference type="FunFam" id="1.20.5.2950:FF:000001">
    <property type="entry name" value="V-type proton ATPase subunit G"/>
    <property type="match status" value="1"/>
</dbReference>
<dbReference type="GO" id="GO:0046961">
    <property type="term" value="F:proton-transporting ATPase activity, rotational mechanism"/>
    <property type="evidence" value="ECO:0007669"/>
    <property type="project" value="InterPro"/>
</dbReference>
<dbReference type="FunCoup" id="A0A0H2S485">
    <property type="interactions" value="104"/>
</dbReference>
<dbReference type="AlphaFoldDB" id="A0A0H2S485"/>
<evidence type="ECO:0000256" key="2">
    <source>
        <dbReference type="ARBA" id="ARBA00022448"/>
    </source>
</evidence>
<proteinExistence type="inferred from homology"/>
<dbReference type="Pfam" id="PF03179">
    <property type="entry name" value="V-ATPase_G"/>
    <property type="match status" value="1"/>
</dbReference>
<evidence type="ECO:0000256" key="6">
    <source>
        <dbReference type="SAM" id="Coils"/>
    </source>
</evidence>
<accession>A0A0H2S485</accession>
<evidence type="ECO:0000256" key="1">
    <source>
        <dbReference type="ARBA" id="ARBA00010066"/>
    </source>
</evidence>
<keyword evidence="4 5" id="KW-0406">Ion transport</keyword>
<dbReference type="Proteomes" id="UP000053477">
    <property type="component" value="Unassembled WGS sequence"/>
</dbReference>
<keyword evidence="8" id="KW-1185">Reference proteome</keyword>
<reference evidence="7 8" key="1">
    <citation type="submission" date="2015-04" db="EMBL/GenBank/DDBJ databases">
        <title>Complete genome sequence of Schizopora paradoxa KUC8140, a cosmopolitan wood degrader in East Asia.</title>
        <authorList>
            <consortium name="DOE Joint Genome Institute"/>
            <person name="Min B."/>
            <person name="Park H."/>
            <person name="Jang Y."/>
            <person name="Kim J.-J."/>
            <person name="Kim K.H."/>
            <person name="Pangilinan J."/>
            <person name="Lipzen A."/>
            <person name="Riley R."/>
            <person name="Grigoriev I.V."/>
            <person name="Spatafora J.W."/>
            <person name="Choi I.-G."/>
        </authorList>
    </citation>
    <scope>NUCLEOTIDE SEQUENCE [LARGE SCALE GENOMIC DNA]</scope>
    <source>
        <strain evidence="7 8">KUC8140</strain>
    </source>
</reference>
<dbReference type="GO" id="GO:0016887">
    <property type="term" value="F:ATP hydrolysis activity"/>
    <property type="evidence" value="ECO:0007669"/>
    <property type="project" value="TreeGrafter"/>
</dbReference>
<organism evidence="7 8">
    <name type="scientific">Schizopora paradoxa</name>
    <dbReference type="NCBI Taxonomy" id="27342"/>
    <lineage>
        <taxon>Eukaryota</taxon>
        <taxon>Fungi</taxon>
        <taxon>Dikarya</taxon>
        <taxon>Basidiomycota</taxon>
        <taxon>Agaricomycotina</taxon>
        <taxon>Agaricomycetes</taxon>
        <taxon>Hymenochaetales</taxon>
        <taxon>Schizoporaceae</taxon>
        <taxon>Schizopora</taxon>
    </lineage>
</organism>
<comment type="subunit">
    <text evidence="5">V-ATPase is a heteromultimeric enzyme made up of two complexes: the ATP-hydrolytic V1 complex and the proton translocation V0 complex.</text>
</comment>
<evidence type="ECO:0000256" key="3">
    <source>
        <dbReference type="ARBA" id="ARBA00022781"/>
    </source>
</evidence>
<evidence type="ECO:0000313" key="7">
    <source>
        <dbReference type="EMBL" id="KLO19070.1"/>
    </source>
</evidence>
<keyword evidence="6" id="KW-0175">Coiled coil</keyword>
<dbReference type="STRING" id="27342.A0A0H2S485"/>
<dbReference type="Gene3D" id="1.20.5.2950">
    <property type="match status" value="1"/>
</dbReference>
<sequence>MSQQSQGIQTLLEAEKEGAKIVQKARDYRVQKLKEARSQAEQEIKEYKASKDQEFQKFEQSRAGTTQTSQVAIDKETEEKLKNIDTAFQKNKDKVLKMISDRVMLVNVELHRNLKKVES</sequence>
<keyword evidence="2 5" id="KW-0813">Transport</keyword>
<feature type="coiled-coil region" evidence="6">
    <location>
        <begin position="30"/>
        <end position="57"/>
    </location>
</feature>
<dbReference type="OrthoDB" id="250802at2759"/>
<name>A0A0H2S485_9AGAM</name>
<dbReference type="InParanoid" id="A0A0H2S485"/>
<keyword evidence="3 5" id="KW-0375">Hydrogen ion transport</keyword>
<dbReference type="InterPro" id="IPR005124">
    <property type="entry name" value="V-ATPase_G"/>
</dbReference>
<comment type="function">
    <text evidence="5">Subunit of the V1 complex of vacuolar(H+)-ATPase (V-ATPase), a multisubunit enzyme composed of a peripheral complex (V1) that hydrolyzes ATP and a membrane integral complex (V0) that translocates protons. V-ATPase is responsible for acidifying and maintaining the pH of intracellular compartments and in some cell types, is targeted to the plasma membrane, where it is responsible for acidifying the extracellular environment.</text>
</comment>
<evidence type="ECO:0000256" key="5">
    <source>
        <dbReference type="RuleBase" id="RU364019"/>
    </source>
</evidence>
<dbReference type="PANTHER" id="PTHR12713">
    <property type="entry name" value="VACUOLAR ATP SYNTHASE SUBUNIT G"/>
    <property type="match status" value="1"/>
</dbReference>
<dbReference type="EMBL" id="KQ085889">
    <property type="protein sequence ID" value="KLO19070.1"/>
    <property type="molecule type" value="Genomic_DNA"/>
</dbReference>
<evidence type="ECO:0000256" key="4">
    <source>
        <dbReference type="ARBA" id="ARBA00023065"/>
    </source>
</evidence>
<dbReference type="NCBIfam" id="TIGR01147">
    <property type="entry name" value="V_ATP_synt_G"/>
    <property type="match status" value="1"/>
</dbReference>